<dbReference type="EMBL" id="AP017315">
    <property type="protein sequence ID" value="BAU32467.1"/>
    <property type="molecule type" value="Genomic_DNA"/>
</dbReference>
<dbReference type="RefSeq" id="WP_096421673.1">
    <property type="nucleotide sequence ID" value="NZ_AP017315.1"/>
</dbReference>
<evidence type="ECO:0000313" key="3">
    <source>
        <dbReference type="EMBL" id="BAU32467.1"/>
    </source>
</evidence>
<reference evidence="4" key="1">
    <citation type="submission" date="2015-12" db="EMBL/GenBank/DDBJ databases">
        <authorList>
            <person name="Shamseldin A."/>
            <person name="Moawad H."/>
            <person name="Abd El-Rahim W.M."/>
            <person name="Sadowsky M.J."/>
        </authorList>
    </citation>
    <scope>NUCLEOTIDE SEQUENCE [LARGE SCALE GENOMIC DNA]</scope>
    <source>
        <strain evidence="4">JAM AC0309</strain>
    </source>
</reference>
<feature type="region of interest" description="Disordered" evidence="1">
    <location>
        <begin position="1"/>
        <end position="47"/>
    </location>
</feature>
<gene>
    <name evidence="3" type="ORF">MalAC0309_1616</name>
</gene>
<dbReference type="Pfam" id="PF23931">
    <property type="entry name" value="Terminase_6"/>
    <property type="match status" value="1"/>
</dbReference>
<dbReference type="OrthoDB" id="5124388at2"/>
<feature type="compositionally biased region" description="Basic and acidic residues" evidence="1">
    <location>
        <begin position="1"/>
        <end position="14"/>
    </location>
</feature>
<evidence type="ECO:0000313" key="4">
    <source>
        <dbReference type="Proteomes" id="UP000218965"/>
    </source>
</evidence>
<protein>
    <recommendedName>
        <fullName evidence="2">Terminase small subunit actinomycetes phage-type domain-containing protein</fullName>
    </recommendedName>
</protein>
<proteinExistence type="predicted"/>
<feature type="compositionally biased region" description="Basic and acidic residues" evidence="1">
    <location>
        <begin position="23"/>
        <end position="47"/>
    </location>
</feature>
<reference evidence="3 4" key="2">
    <citation type="submission" date="2016-01" db="EMBL/GenBank/DDBJ databases">
        <title>Microcella alkaliphila JAM AC0309 whole genome shotgun sequence.</title>
        <authorList>
            <person name="Kurata A."/>
            <person name="Hirose Y."/>
            <person name="Kishimoto N."/>
            <person name="Kobayashi T."/>
        </authorList>
    </citation>
    <scope>NUCLEOTIDE SEQUENCE [LARGE SCALE GENOMIC DNA]</scope>
    <source>
        <strain evidence="3 4">JAM AC0309</strain>
    </source>
</reference>
<dbReference type="AlphaFoldDB" id="A0A0U4NW28"/>
<sequence length="154" mass="17380">MPQTEEQRKAAARERARKYRQKKAAEREAARQAERDERDAEAPRTMRESVRASLEAMKWLVDSDVAAVLQAKMLAEQIDLMTHAGETTKALSAHRALTTVLDRLGGTPTVRMQHELRSLRMAAKTEGGKDGDEGADTPPNVSRFERPKRRRRSS</sequence>
<evidence type="ECO:0000256" key="1">
    <source>
        <dbReference type="SAM" id="MobiDB-lite"/>
    </source>
</evidence>
<evidence type="ECO:0000259" key="2">
    <source>
        <dbReference type="Pfam" id="PF23931"/>
    </source>
</evidence>
<accession>A0A0U4NW28</accession>
<dbReference type="InterPro" id="IPR057630">
    <property type="entry name" value="Terminase_6"/>
</dbReference>
<feature type="region of interest" description="Disordered" evidence="1">
    <location>
        <begin position="121"/>
        <end position="154"/>
    </location>
</feature>
<dbReference type="KEGG" id="malk:MalAC0309_1616"/>
<dbReference type="Proteomes" id="UP000218965">
    <property type="component" value="Chromosome"/>
</dbReference>
<feature type="domain" description="Terminase small subunit actinomycetes phage-type" evidence="2">
    <location>
        <begin position="50"/>
        <end position="122"/>
    </location>
</feature>
<organism evidence="3 4">
    <name type="scientific">Microcella alkaliphila</name>
    <dbReference type="NCBI Taxonomy" id="279828"/>
    <lineage>
        <taxon>Bacteria</taxon>
        <taxon>Bacillati</taxon>
        <taxon>Actinomycetota</taxon>
        <taxon>Actinomycetes</taxon>
        <taxon>Micrococcales</taxon>
        <taxon>Microbacteriaceae</taxon>
        <taxon>Microcella</taxon>
    </lineage>
</organism>
<name>A0A0U4NW28_9MICO</name>